<proteinExistence type="predicted"/>
<name>A0A8H3E9X8_9AGAM</name>
<feature type="region of interest" description="Disordered" evidence="1">
    <location>
        <begin position="166"/>
        <end position="187"/>
    </location>
</feature>
<gene>
    <name evidence="2" type="ORF">RDB_LOCUS140069</name>
</gene>
<dbReference type="AlphaFoldDB" id="A0A8H3E9X8"/>
<accession>A0A8H3E9X8</accession>
<dbReference type="Proteomes" id="UP000663827">
    <property type="component" value="Unassembled WGS sequence"/>
</dbReference>
<evidence type="ECO:0000313" key="2">
    <source>
        <dbReference type="EMBL" id="CAE7202577.1"/>
    </source>
</evidence>
<evidence type="ECO:0000256" key="1">
    <source>
        <dbReference type="SAM" id="MobiDB-lite"/>
    </source>
</evidence>
<organism evidence="2 3">
    <name type="scientific">Rhizoctonia solani</name>
    <dbReference type="NCBI Taxonomy" id="456999"/>
    <lineage>
        <taxon>Eukaryota</taxon>
        <taxon>Fungi</taxon>
        <taxon>Dikarya</taxon>
        <taxon>Basidiomycota</taxon>
        <taxon>Agaricomycotina</taxon>
        <taxon>Agaricomycetes</taxon>
        <taxon>Cantharellales</taxon>
        <taxon>Ceratobasidiaceae</taxon>
        <taxon>Rhizoctonia</taxon>
    </lineage>
</organism>
<dbReference type="EMBL" id="CAJNJQ010003644">
    <property type="protein sequence ID" value="CAE7202577.1"/>
    <property type="molecule type" value="Genomic_DNA"/>
</dbReference>
<evidence type="ECO:0000313" key="3">
    <source>
        <dbReference type="Proteomes" id="UP000663827"/>
    </source>
</evidence>
<sequence length="187" mass="19982">MFALVKHTMPLARAYFRPVQDQQTSRSYFPQVISSQPAPQPEMIIGPPSTPWLEKDLLEGTQRLRGGGVECVCCGGGDNSQQLSPLEPQPELADNENVRRAALSISPAHQASERSRDRHQTLPSKLAANKSNLITSSWGSPSTLEGAIDYGGGIMQNPAFPPSVHIAGGSRKGAGGPPPVTAPFMKD</sequence>
<reference evidence="2" key="1">
    <citation type="submission" date="2021-01" db="EMBL/GenBank/DDBJ databases">
        <authorList>
            <person name="Kaushik A."/>
        </authorList>
    </citation>
    <scope>NUCLEOTIDE SEQUENCE</scope>
    <source>
        <strain evidence="2">AG5</strain>
    </source>
</reference>
<protein>
    <submittedName>
        <fullName evidence="2">Uncharacterized protein</fullName>
    </submittedName>
</protein>
<comment type="caution">
    <text evidence="2">The sequence shown here is derived from an EMBL/GenBank/DDBJ whole genome shotgun (WGS) entry which is preliminary data.</text>
</comment>